<feature type="compositionally biased region" description="Polar residues" evidence="1">
    <location>
        <begin position="492"/>
        <end position="512"/>
    </location>
</feature>
<accession>A0A6S6VZP2</accession>
<feature type="region of interest" description="Disordered" evidence="1">
    <location>
        <begin position="127"/>
        <end position="156"/>
    </location>
</feature>
<feature type="compositionally biased region" description="Low complexity" evidence="1">
    <location>
        <begin position="44"/>
        <end position="55"/>
    </location>
</feature>
<dbReference type="Proteomes" id="UP000472372">
    <property type="component" value="Chromosome 4"/>
</dbReference>
<feature type="compositionally biased region" description="Polar residues" evidence="1">
    <location>
        <begin position="522"/>
        <end position="540"/>
    </location>
</feature>
<evidence type="ECO:0000313" key="3">
    <source>
        <dbReference type="Proteomes" id="UP000472372"/>
    </source>
</evidence>
<evidence type="ECO:0000313" key="2">
    <source>
        <dbReference type="EMBL" id="CAE7030321.1"/>
    </source>
</evidence>
<feature type="region of interest" description="Disordered" evidence="1">
    <location>
        <begin position="395"/>
        <end position="430"/>
    </location>
</feature>
<feature type="region of interest" description="Disordered" evidence="1">
    <location>
        <begin position="210"/>
        <end position="240"/>
    </location>
</feature>
<sequence>MASTRRSTTNAQSTHATAKHPHLARSPSDTIHVCVPSNRRVNEMPMTPMTSSTSPGKEPSGNISEHDLSLTSPSTSDIPEEILMRSSQNTSQPFGFARQALLYSPPKLAPKPSVDMSGSCHDPIIVEETLSPPRPIARLPKRKHRHSRKKIPEPHQFMGKGYKDLYNYGVARLDIAAMPAHGSTFTGHQSHDIYRMMHAKISAAPEFSPNAARARNAPNASSESQYPRSAHVLTQQHDQSKYQSPYVQPYVYPTPMIHYPTTPFQNENMLRDKAAQYIREFSGALRHKKMLSDVGPVRVSAQEGEQTMVDDRHSWSKPLLQRNIIPPSIPQTGAHSSIHQNVHRGVNIHHLTESTSLITSLLQTYPSSSNQRGIREDISIMASLQHQHIIEWLKAESQHSPKRRKSNNNESAVPIDSRTRGTRTLKTRVENKEDTALRSVFSANADIWQDGTGHGVADVFAAAPASSPVARPTQYSRSTEEVTTDTADTKKTSQPRIGSTNSISIAPTTPKRTCTAKRHKTYSSTSLDREATTTPSSTPNGAPRKKLQLPLRNRNLHKKEEKEEGDDSISTPTSSSSPSEKSR</sequence>
<protein>
    <submittedName>
        <fullName evidence="2">Uncharacterized protein</fullName>
    </submittedName>
</protein>
<feature type="region of interest" description="Disordered" evidence="1">
    <location>
        <begin position="1"/>
        <end position="74"/>
    </location>
</feature>
<organism evidence="2 3">
    <name type="scientific">Pyrenophora teres f. teres</name>
    <dbReference type="NCBI Taxonomy" id="97479"/>
    <lineage>
        <taxon>Eukaryota</taxon>
        <taxon>Fungi</taxon>
        <taxon>Dikarya</taxon>
        <taxon>Ascomycota</taxon>
        <taxon>Pezizomycotina</taxon>
        <taxon>Dothideomycetes</taxon>
        <taxon>Pleosporomycetidae</taxon>
        <taxon>Pleosporales</taxon>
        <taxon>Pleosporineae</taxon>
        <taxon>Pleosporaceae</taxon>
        <taxon>Pyrenophora</taxon>
    </lineage>
</organism>
<proteinExistence type="predicted"/>
<feature type="compositionally biased region" description="Basic residues" evidence="1">
    <location>
        <begin position="139"/>
        <end position="149"/>
    </location>
</feature>
<dbReference type="AlphaFoldDB" id="A0A6S6VZP2"/>
<feature type="compositionally biased region" description="Polar residues" evidence="1">
    <location>
        <begin position="1"/>
        <end position="16"/>
    </location>
</feature>
<evidence type="ECO:0000256" key="1">
    <source>
        <dbReference type="SAM" id="MobiDB-lite"/>
    </source>
</evidence>
<feature type="compositionally biased region" description="Polar residues" evidence="1">
    <location>
        <begin position="223"/>
        <end position="237"/>
    </location>
</feature>
<reference evidence="2" key="1">
    <citation type="submission" date="2021-02" db="EMBL/GenBank/DDBJ databases">
        <authorList>
            <person name="Syme A R."/>
            <person name="Syme A R."/>
            <person name="Moolhuijzen P."/>
        </authorList>
    </citation>
    <scope>NUCLEOTIDE SEQUENCE</scope>
    <source>
        <strain evidence="2">W1-1</strain>
    </source>
</reference>
<feature type="compositionally biased region" description="Low complexity" evidence="1">
    <location>
        <begin position="568"/>
        <end position="583"/>
    </location>
</feature>
<feature type="compositionally biased region" description="Low complexity" evidence="1">
    <location>
        <begin position="210"/>
        <end position="222"/>
    </location>
</feature>
<name>A0A6S6VZP2_9PLEO</name>
<feature type="region of interest" description="Disordered" evidence="1">
    <location>
        <begin position="465"/>
        <end position="583"/>
    </location>
</feature>
<dbReference type="EMBL" id="HG992980">
    <property type="protein sequence ID" value="CAE7030321.1"/>
    <property type="molecule type" value="Genomic_DNA"/>
</dbReference>
<gene>
    <name evidence="2" type="ORF">PTTW11_04480</name>
</gene>